<reference evidence="2" key="3">
    <citation type="submission" date="2016-06" db="UniProtKB">
        <authorList>
            <consortium name="WormBaseParasite"/>
        </authorList>
    </citation>
    <scope>IDENTIFICATION</scope>
</reference>
<dbReference type="AlphaFoldDB" id="A0A183C4M6"/>
<accession>A0A183C4M6</accession>
<dbReference type="WBParaSite" id="GPLIN_000782000">
    <property type="protein sequence ID" value="GPLIN_000782000"/>
    <property type="gene ID" value="GPLIN_000782000"/>
</dbReference>
<reference evidence="1" key="1">
    <citation type="submission" date="2013-12" db="EMBL/GenBank/DDBJ databases">
        <authorList>
            <person name="Aslett M."/>
        </authorList>
    </citation>
    <scope>NUCLEOTIDE SEQUENCE [LARGE SCALE GENOMIC DNA]</scope>
    <source>
        <strain evidence="1">Lindley</strain>
    </source>
</reference>
<reference evidence="1" key="2">
    <citation type="submission" date="2014-05" db="EMBL/GenBank/DDBJ databases">
        <title>The genome and life-stage specific transcriptomes of Globodera pallida elucidate key aspects of plant parasitism by a cyst nematode.</title>
        <authorList>
            <person name="Cotton J.A."/>
            <person name="Lilley C.J."/>
            <person name="Jones L.M."/>
            <person name="Kikuchi T."/>
            <person name="Reid A.J."/>
            <person name="Thorpe P."/>
            <person name="Tsai I.J."/>
            <person name="Beasley H."/>
            <person name="Blok V."/>
            <person name="Cock P.J.A."/>
            <person name="Van den Akker S.E."/>
            <person name="Holroyd N."/>
            <person name="Hunt M."/>
            <person name="Mantelin S."/>
            <person name="Naghra H."/>
            <person name="Pain A."/>
            <person name="Palomares-Rius J.E."/>
            <person name="Zarowiecki M."/>
            <person name="Berriman M."/>
            <person name="Jones J.T."/>
            <person name="Urwin P.E."/>
        </authorList>
    </citation>
    <scope>NUCLEOTIDE SEQUENCE [LARGE SCALE GENOMIC DNA]</scope>
    <source>
        <strain evidence="1">Lindley</strain>
    </source>
</reference>
<proteinExistence type="predicted"/>
<evidence type="ECO:0000313" key="1">
    <source>
        <dbReference type="Proteomes" id="UP000050741"/>
    </source>
</evidence>
<name>A0A183C4M6_GLOPA</name>
<protein>
    <submittedName>
        <fullName evidence="2">Uncharacterized protein</fullName>
    </submittedName>
</protein>
<sequence>MLTVHLLTSSCRHTTALSSFVILPGGVPNDSATYAAPALSGLADRMMALLDQVEEWSARMGWDSSMVGLVIGADGFVRWAIRNAGGSSVSWDIYFIAQLAELVESPEKVRRWYRTVEGWVRNGRAVMNKMKVRMIGSEGRVKQERESELTFPDEKIE</sequence>
<organism evidence="1 2">
    <name type="scientific">Globodera pallida</name>
    <name type="common">Potato cyst nematode worm</name>
    <name type="synonym">Heterodera pallida</name>
    <dbReference type="NCBI Taxonomy" id="36090"/>
    <lineage>
        <taxon>Eukaryota</taxon>
        <taxon>Metazoa</taxon>
        <taxon>Ecdysozoa</taxon>
        <taxon>Nematoda</taxon>
        <taxon>Chromadorea</taxon>
        <taxon>Rhabditida</taxon>
        <taxon>Tylenchina</taxon>
        <taxon>Tylenchomorpha</taxon>
        <taxon>Tylenchoidea</taxon>
        <taxon>Heteroderidae</taxon>
        <taxon>Heteroderinae</taxon>
        <taxon>Globodera</taxon>
    </lineage>
</organism>
<dbReference type="Proteomes" id="UP000050741">
    <property type="component" value="Unassembled WGS sequence"/>
</dbReference>
<keyword evidence="1" id="KW-1185">Reference proteome</keyword>
<evidence type="ECO:0000313" key="2">
    <source>
        <dbReference type="WBParaSite" id="GPLIN_000782000"/>
    </source>
</evidence>